<dbReference type="InterPro" id="IPR027417">
    <property type="entry name" value="P-loop_NTPase"/>
</dbReference>
<dbReference type="AlphaFoldDB" id="A0A2G8RQE0"/>
<dbReference type="Pfam" id="PF00270">
    <property type="entry name" value="DEAD"/>
    <property type="match status" value="1"/>
</dbReference>
<feature type="region of interest" description="Disordered" evidence="12">
    <location>
        <begin position="250"/>
        <end position="275"/>
    </location>
</feature>
<dbReference type="Proteomes" id="UP000230002">
    <property type="component" value="Unassembled WGS sequence"/>
</dbReference>
<dbReference type="GO" id="GO:0016787">
    <property type="term" value="F:hydrolase activity"/>
    <property type="evidence" value="ECO:0007669"/>
    <property type="project" value="UniProtKB-KW"/>
</dbReference>
<dbReference type="GO" id="GO:0005737">
    <property type="term" value="C:cytoplasm"/>
    <property type="evidence" value="ECO:0007669"/>
    <property type="project" value="TreeGrafter"/>
</dbReference>
<sequence length="1114" mass="122980">MSRPRNNLDELQRKHPLPVVSSPTKLTTPQTGGSKVKFKPAKSIPTSTPTTATVKRLGSWSTPGFGKPKPPPLKYPSAADNSVSYIDVSSTESIAANASTSSIPSKRLSSGSPEDLFPAISPKRPKTDHVLDKENVPYGDPKGKGKARARDPPRTQLPKSIPSLQAAFEALAPDANLREKSEQELLGVCDTAEDLRRACDKLIGAARSAQEPKDLELLTAISDFLERRAAAGRAELKAVQRGERLPVSVARRAPSVESNLRTGSSTTLADGESYHPDPFEPAPLDIPRTSTPVNHAPAPVSSSTVDAMDADDDYWGVFPSDPIDPLGGPDPGPVATPATPPATQPLAPLLIRDLAPAAPPVVEPTDYTGRPYYRQVFDVLKNTFGLPSFRPKQLDAVCAAMDGRDVFVLFPTGSGKSLTFQLPAICQKGVTVVVSPLVSLMGDQVQALKKLGVNVAQLGGNLSEPEKSQVKAQLWSREKPKLLYVTPEQLQMSNYMQSTLQWLYEHGQLMRFVIDEAHCISDWGRRFRDSYTQLTELRKNYPEVPISALTATANAEVEHDIISRLNIQNCVRLKLSFNRANLDYEVRPKKGHKGCVDEIAAVIQTNYPTDTGIIYCHSRDRCEEVAKELRERFGLQARHYHAALDPRDKLRVQQEWNRGDVLIIVATVAFGMGIDKADVRYVIHYTLPATLANYYQETGRAGRDGNLAHCILFYHWGDATSRIEMIRREDKPDEEKRWVEEDFWNVVRYCSNDVHCRRFQVLDFFGEKFDPAECHDLCNNCRDKTPTVSEDHTEDAIKTIALFEKLSQTGNMVSRRQMATAMRGGKLKAMVDKGFTGVEGYGSLKHLDVQVAERLVDEMFYRGVLTTLSHNAGKLKRGQIQVVLERRDNGKASGSKAPRGKARSKVAANDPVTADSAVASITDSSIAGPPTAGPSRSKKTKTPAAEPEPMLSLFRDDPEDPEWQEDDIEVISSPPPPRRMGTRAVPSVSQPLHMGLDSDVEEVDSPVRQPHRTVTVIRQEDLVNVSTGGGNSEIMEICKEDLLSLRDKIKLENPTLAELLTKDVVHILAVVLPTSRQALAEELEEHDISLEQLGKWENHILTICMNYNFTLTQG</sequence>
<feature type="compositionally biased region" description="Polar residues" evidence="12">
    <location>
        <begin position="44"/>
        <end position="53"/>
    </location>
</feature>
<dbReference type="InterPro" id="IPR032284">
    <property type="entry name" value="RecQ_Zn-bd"/>
</dbReference>
<evidence type="ECO:0000256" key="2">
    <source>
        <dbReference type="ARBA" id="ARBA00005446"/>
    </source>
</evidence>
<dbReference type="Gene3D" id="1.10.10.10">
    <property type="entry name" value="Winged helix-like DNA-binding domain superfamily/Winged helix DNA-binding domain"/>
    <property type="match status" value="1"/>
</dbReference>
<dbReference type="EC" id="5.6.2.4" evidence="11"/>
<gene>
    <name evidence="15" type="ORF">GSI_13460</name>
</gene>
<dbReference type="GO" id="GO:0043138">
    <property type="term" value="F:3'-5' DNA helicase activity"/>
    <property type="evidence" value="ECO:0007669"/>
    <property type="project" value="UniProtKB-EC"/>
</dbReference>
<dbReference type="GO" id="GO:0003677">
    <property type="term" value="F:DNA binding"/>
    <property type="evidence" value="ECO:0007669"/>
    <property type="project" value="UniProtKB-KW"/>
</dbReference>
<evidence type="ECO:0000259" key="13">
    <source>
        <dbReference type="PROSITE" id="PS51192"/>
    </source>
</evidence>
<evidence type="ECO:0000256" key="11">
    <source>
        <dbReference type="ARBA" id="ARBA00034808"/>
    </source>
</evidence>
<dbReference type="InterPro" id="IPR001650">
    <property type="entry name" value="Helicase_C-like"/>
</dbReference>
<comment type="subcellular location">
    <subcellularLocation>
        <location evidence="1">Nucleus</location>
    </subcellularLocation>
</comment>
<keyword evidence="5 15" id="KW-0347">Helicase</keyword>
<dbReference type="Pfam" id="PF09382">
    <property type="entry name" value="RQC"/>
    <property type="match status" value="1"/>
</dbReference>
<dbReference type="Pfam" id="PF16124">
    <property type="entry name" value="RecQ_Zn_bind"/>
    <property type="match status" value="1"/>
</dbReference>
<dbReference type="GO" id="GO:0009378">
    <property type="term" value="F:four-way junction helicase activity"/>
    <property type="evidence" value="ECO:0007669"/>
    <property type="project" value="TreeGrafter"/>
</dbReference>
<comment type="caution">
    <text evidence="15">The sequence shown here is derived from an EMBL/GenBank/DDBJ whole genome shotgun (WGS) entry which is preliminary data.</text>
</comment>
<dbReference type="OrthoDB" id="10261556at2759"/>
<dbReference type="PANTHER" id="PTHR13710:SF153">
    <property type="entry name" value="RECQ-LIKE DNA HELICASE BLM"/>
    <property type="match status" value="1"/>
</dbReference>
<feature type="region of interest" description="Disordered" evidence="12">
    <location>
        <begin position="886"/>
        <end position="961"/>
    </location>
</feature>
<keyword evidence="7" id="KW-0238">DNA-binding</keyword>
<evidence type="ECO:0000256" key="1">
    <source>
        <dbReference type="ARBA" id="ARBA00004123"/>
    </source>
</evidence>
<dbReference type="CDD" id="cd17920">
    <property type="entry name" value="DEXHc_RecQ"/>
    <property type="match status" value="1"/>
</dbReference>
<feature type="compositionally biased region" description="Polar residues" evidence="12">
    <location>
        <begin position="21"/>
        <end position="33"/>
    </location>
</feature>
<keyword evidence="4" id="KW-0378">Hydrolase</keyword>
<evidence type="ECO:0000256" key="4">
    <source>
        <dbReference type="ARBA" id="ARBA00022801"/>
    </source>
</evidence>
<evidence type="ECO:0000313" key="15">
    <source>
        <dbReference type="EMBL" id="PIL23711.1"/>
    </source>
</evidence>
<comment type="similarity">
    <text evidence="2">Belongs to the helicase family. RecQ subfamily.</text>
</comment>
<dbReference type="NCBIfam" id="TIGR00614">
    <property type="entry name" value="recQ_fam"/>
    <property type="match status" value="1"/>
</dbReference>
<dbReference type="GO" id="GO:0006260">
    <property type="term" value="P:DNA replication"/>
    <property type="evidence" value="ECO:0007669"/>
    <property type="project" value="InterPro"/>
</dbReference>
<proteinExistence type="inferred from homology"/>
<keyword evidence="3" id="KW-0547">Nucleotide-binding</keyword>
<dbReference type="STRING" id="1077348.A0A2G8RQE0"/>
<dbReference type="InterPro" id="IPR014001">
    <property type="entry name" value="Helicase_ATP-bd"/>
</dbReference>
<feature type="compositionally biased region" description="Polar residues" evidence="12">
    <location>
        <begin position="256"/>
        <end position="268"/>
    </location>
</feature>
<keyword evidence="6" id="KW-0067">ATP-binding</keyword>
<dbReference type="GO" id="GO:0005694">
    <property type="term" value="C:chromosome"/>
    <property type="evidence" value="ECO:0007669"/>
    <property type="project" value="TreeGrafter"/>
</dbReference>
<dbReference type="GO" id="GO:0005524">
    <property type="term" value="F:ATP binding"/>
    <property type="evidence" value="ECO:0007669"/>
    <property type="project" value="UniProtKB-KW"/>
</dbReference>
<accession>A0A2G8RQE0</accession>
<feature type="region of interest" description="Disordered" evidence="12">
    <location>
        <begin position="93"/>
        <end position="161"/>
    </location>
</feature>
<evidence type="ECO:0000313" key="16">
    <source>
        <dbReference type="Proteomes" id="UP000230002"/>
    </source>
</evidence>
<dbReference type="SMART" id="SM00487">
    <property type="entry name" value="DEXDc"/>
    <property type="match status" value="1"/>
</dbReference>
<dbReference type="Gene3D" id="3.40.50.300">
    <property type="entry name" value="P-loop containing nucleotide triphosphate hydrolases"/>
    <property type="match status" value="2"/>
</dbReference>
<feature type="compositionally biased region" description="Basic and acidic residues" evidence="12">
    <location>
        <begin position="1"/>
        <end position="13"/>
    </location>
</feature>
<protein>
    <recommendedName>
        <fullName evidence="11">DNA 3'-5' helicase</fullName>
        <ecNumber evidence="11">5.6.2.4</ecNumber>
    </recommendedName>
</protein>
<dbReference type="FunFam" id="3.40.50.300:FF:000340">
    <property type="entry name" value="Bloom syndrome, RecQ helicase"/>
    <property type="match status" value="1"/>
</dbReference>
<evidence type="ECO:0000256" key="6">
    <source>
        <dbReference type="ARBA" id="ARBA00022840"/>
    </source>
</evidence>
<evidence type="ECO:0000256" key="8">
    <source>
        <dbReference type="ARBA" id="ARBA00023235"/>
    </source>
</evidence>
<dbReference type="EMBL" id="AYKW01000067">
    <property type="protein sequence ID" value="PIL23711.1"/>
    <property type="molecule type" value="Genomic_DNA"/>
</dbReference>
<dbReference type="InterPro" id="IPR011545">
    <property type="entry name" value="DEAD/DEAH_box_helicase_dom"/>
</dbReference>
<feature type="compositionally biased region" description="Basic and acidic residues" evidence="12">
    <location>
        <begin position="125"/>
        <end position="135"/>
    </location>
</feature>
<dbReference type="PROSITE" id="PS51194">
    <property type="entry name" value="HELICASE_CTER"/>
    <property type="match status" value="1"/>
</dbReference>
<organism evidence="15 16">
    <name type="scientific">Ganoderma sinense ZZ0214-1</name>
    <dbReference type="NCBI Taxonomy" id="1077348"/>
    <lineage>
        <taxon>Eukaryota</taxon>
        <taxon>Fungi</taxon>
        <taxon>Dikarya</taxon>
        <taxon>Basidiomycota</taxon>
        <taxon>Agaricomycotina</taxon>
        <taxon>Agaricomycetes</taxon>
        <taxon>Polyporales</taxon>
        <taxon>Polyporaceae</taxon>
        <taxon>Ganoderma</taxon>
    </lineage>
</organism>
<dbReference type="SMART" id="SM00490">
    <property type="entry name" value="HELICc"/>
    <property type="match status" value="1"/>
</dbReference>
<dbReference type="Pfam" id="PF00271">
    <property type="entry name" value="Helicase_C"/>
    <property type="match status" value="1"/>
</dbReference>
<evidence type="ECO:0000256" key="9">
    <source>
        <dbReference type="ARBA" id="ARBA00023242"/>
    </source>
</evidence>
<evidence type="ECO:0000256" key="3">
    <source>
        <dbReference type="ARBA" id="ARBA00022741"/>
    </source>
</evidence>
<dbReference type="SUPFAM" id="SSF52540">
    <property type="entry name" value="P-loop containing nucleoside triphosphate hydrolases"/>
    <property type="match status" value="1"/>
</dbReference>
<keyword evidence="8" id="KW-0413">Isomerase</keyword>
<dbReference type="GO" id="GO:0000724">
    <property type="term" value="P:double-strand break repair via homologous recombination"/>
    <property type="evidence" value="ECO:0007669"/>
    <property type="project" value="TreeGrafter"/>
</dbReference>
<dbReference type="InterPro" id="IPR036388">
    <property type="entry name" value="WH-like_DNA-bd_sf"/>
</dbReference>
<reference evidence="15 16" key="1">
    <citation type="journal article" date="2015" name="Sci. Rep.">
        <title>Chromosome-level genome map provides insights into diverse defense mechanisms in the medicinal fungus Ganoderma sinense.</title>
        <authorList>
            <person name="Zhu Y."/>
            <person name="Xu J."/>
            <person name="Sun C."/>
            <person name="Zhou S."/>
            <person name="Xu H."/>
            <person name="Nelson D.R."/>
            <person name="Qian J."/>
            <person name="Song J."/>
            <person name="Luo H."/>
            <person name="Xiang L."/>
            <person name="Li Y."/>
            <person name="Xu Z."/>
            <person name="Ji A."/>
            <person name="Wang L."/>
            <person name="Lu S."/>
            <person name="Hayward A."/>
            <person name="Sun W."/>
            <person name="Li X."/>
            <person name="Schwartz D.C."/>
            <person name="Wang Y."/>
            <person name="Chen S."/>
        </authorList>
    </citation>
    <scope>NUCLEOTIDE SEQUENCE [LARGE SCALE GENOMIC DNA]</scope>
    <source>
        <strain evidence="15 16">ZZ0214-1</strain>
    </source>
</reference>
<dbReference type="PROSITE" id="PS51192">
    <property type="entry name" value="HELICASE_ATP_BIND_1"/>
    <property type="match status" value="1"/>
</dbReference>
<name>A0A2G8RQE0_9APHY</name>
<dbReference type="GO" id="GO:0005634">
    <property type="term" value="C:nucleus"/>
    <property type="evidence" value="ECO:0007669"/>
    <property type="project" value="UniProtKB-SubCell"/>
</dbReference>
<evidence type="ECO:0000256" key="7">
    <source>
        <dbReference type="ARBA" id="ARBA00023125"/>
    </source>
</evidence>
<evidence type="ECO:0000256" key="10">
    <source>
        <dbReference type="ARBA" id="ARBA00034617"/>
    </source>
</evidence>
<dbReference type="InterPro" id="IPR018982">
    <property type="entry name" value="RQC_domain"/>
</dbReference>
<feature type="compositionally biased region" description="Polar residues" evidence="12">
    <location>
        <begin position="93"/>
        <end position="112"/>
    </location>
</feature>
<comment type="catalytic activity">
    <reaction evidence="10">
        <text>Couples ATP hydrolysis with the unwinding of duplex DNA by translocating in the 3'-5' direction.</text>
        <dbReference type="EC" id="5.6.2.4"/>
    </reaction>
</comment>
<feature type="domain" description="Helicase ATP-binding" evidence="13">
    <location>
        <begin position="397"/>
        <end position="571"/>
    </location>
</feature>
<dbReference type="FunFam" id="3.40.50.300:FF:001389">
    <property type="entry name" value="ATP-dependent DNA helicase RecQ"/>
    <property type="match status" value="1"/>
</dbReference>
<evidence type="ECO:0000256" key="12">
    <source>
        <dbReference type="SAM" id="MobiDB-lite"/>
    </source>
</evidence>
<keyword evidence="9" id="KW-0539">Nucleus</keyword>
<evidence type="ECO:0000256" key="5">
    <source>
        <dbReference type="ARBA" id="ARBA00022806"/>
    </source>
</evidence>
<feature type="region of interest" description="Disordered" evidence="12">
    <location>
        <begin position="1"/>
        <end position="76"/>
    </location>
</feature>
<dbReference type="CDD" id="cd18794">
    <property type="entry name" value="SF2_C_RecQ"/>
    <property type="match status" value="1"/>
</dbReference>
<evidence type="ECO:0000259" key="14">
    <source>
        <dbReference type="PROSITE" id="PS51194"/>
    </source>
</evidence>
<keyword evidence="16" id="KW-1185">Reference proteome</keyword>
<feature type="domain" description="Helicase C-terminal" evidence="14">
    <location>
        <begin position="595"/>
        <end position="743"/>
    </location>
</feature>
<dbReference type="PANTHER" id="PTHR13710">
    <property type="entry name" value="DNA HELICASE RECQ FAMILY MEMBER"/>
    <property type="match status" value="1"/>
</dbReference>
<dbReference type="InterPro" id="IPR004589">
    <property type="entry name" value="DNA_helicase_ATP-dep_RecQ"/>
</dbReference>